<comment type="caution">
    <text evidence="1">The sequence shown here is derived from an EMBL/GenBank/DDBJ whole genome shotgun (WGS) entry which is preliminary data.</text>
</comment>
<keyword evidence="2" id="KW-1185">Reference proteome</keyword>
<accession>A0ABP4P9D1</accession>
<sequence length="68" mass="7300">MVACHRQLVEHRHASCAWGVVLDRLFAGSRSPGDWSGVWVGLDEPEHELGCVVGYGLDADGANPGAER</sequence>
<proteinExistence type="predicted"/>
<evidence type="ECO:0000313" key="1">
    <source>
        <dbReference type="EMBL" id="GAA1573380.1"/>
    </source>
</evidence>
<dbReference type="EMBL" id="BAAAOS010000018">
    <property type="protein sequence ID" value="GAA1573380.1"/>
    <property type="molecule type" value="Genomic_DNA"/>
</dbReference>
<protein>
    <submittedName>
        <fullName evidence="1">Uncharacterized protein</fullName>
    </submittedName>
</protein>
<organism evidence="1 2">
    <name type="scientific">Kribbella sancticallisti</name>
    <dbReference type="NCBI Taxonomy" id="460087"/>
    <lineage>
        <taxon>Bacteria</taxon>
        <taxon>Bacillati</taxon>
        <taxon>Actinomycetota</taxon>
        <taxon>Actinomycetes</taxon>
        <taxon>Propionibacteriales</taxon>
        <taxon>Kribbellaceae</taxon>
        <taxon>Kribbella</taxon>
    </lineage>
</organism>
<dbReference type="Proteomes" id="UP001500393">
    <property type="component" value="Unassembled WGS sequence"/>
</dbReference>
<gene>
    <name evidence="1" type="ORF">GCM10009789_28610</name>
</gene>
<name>A0ABP4P9D1_9ACTN</name>
<evidence type="ECO:0000313" key="2">
    <source>
        <dbReference type="Proteomes" id="UP001500393"/>
    </source>
</evidence>
<reference evidence="2" key="1">
    <citation type="journal article" date="2019" name="Int. J. Syst. Evol. Microbiol.">
        <title>The Global Catalogue of Microorganisms (GCM) 10K type strain sequencing project: providing services to taxonomists for standard genome sequencing and annotation.</title>
        <authorList>
            <consortium name="The Broad Institute Genomics Platform"/>
            <consortium name="The Broad Institute Genome Sequencing Center for Infectious Disease"/>
            <person name="Wu L."/>
            <person name="Ma J."/>
        </authorList>
    </citation>
    <scope>NUCLEOTIDE SEQUENCE [LARGE SCALE GENOMIC DNA]</scope>
    <source>
        <strain evidence="2">JCM 14969</strain>
    </source>
</reference>